<dbReference type="OrthoDB" id="9771372at2"/>
<dbReference type="InterPro" id="IPR025944">
    <property type="entry name" value="Sigma_54_int_dom_CS"/>
</dbReference>
<dbReference type="Gene3D" id="3.40.50.300">
    <property type="entry name" value="P-loop containing nucleotide triphosphate hydrolases"/>
    <property type="match status" value="1"/>
</dbReference>
<dbReference type="CDD" id="cd00009">
    <property type="entry name" value="AAA"/>
    <property type="match status" value="1"/>
</dbReference>
<evidence type="ECO:0000256" key="3">
    <source>
        <dbReference type="ARBA" id="ARBA00023015"/>
    </source>
</evidence>
<dbReference type="GO" id="GO:0006355">
    <property type="term" value="P:regulation of DNA-templated transcription"/>
    <property type="evidence" value="ECO:0007669"/>
    <property type="project" value="InterPro"/>
</dbReference>
<evidence type="ECO:0000259" key="6">
    <source>
        <dbReference type="PROSITE" id="PS50045"/>
    </source>
</evidence>
<proteinExistence type="predicted"/>
<keyword evidence="2" id="KW-0067">ATP-binding</keyword>
<keyword evidence="4" id="KW-0238">DNA-binding</keyword>
<dbReference type="InterPro" id="IPR002197">
    <property type="entry name" value="HTH_Fis"/>
</dbReference>
<accession>A0A410JX69</accession>
<dbReference type="InterPro" id="IPR009057">
    <property type="entry name" value="Homeodomain-like_sf"/>
</dbReference>
<dbReference type="SUPFAM" id="SSF46689">
    <property type="entry name" value="Homeodomain-like"/>
    <property type="match status" value="1"/>
</dbReference>
<dbReference type="PANTHER" id="PTHR32071:SF57">
    <property type="entry name" value="C4-DICARBOXYLATE TRANSPORT TRANSCRIPTIONAL REGULATORY PROTEIN DCTD"/>
    <property type="match status" value="1"/>
</dbReference>
<keyword evidence="3" id="KW-0805">Transcription regulation</keyword>
<keyword evidence="8" id="KW-1185">Reference proteome</keyword>
<dbReference type="InterPro" id="IPR025943">
    <property type="entry name" value="Sigma_54_int_dom_ATP-bd_2"/>
</dbReference>
<reference evidence="7 8" key="1">
    <citation type="submission" date="2019-01" db="EMBL/GenBank/DDBJ databases">
        <title>Geovibrio thiophilus DSM 11263, complete genome.</title>
        <authorList>
            <person name="Spring S."/>
            <person name="Bunk B."/>
            <person name="Sproer C."/>
        </authorList>
    </citation>
    <scope>NUCLEOTIDE SEQUENCE [LARGE SCALE GENOMIC DNA]</scope>
    <source>
        <strain evidence="7 8">DSM 11263</strain>
    </source>
</reference>
<dbReference type="InterPro" id="IPR025662">
    <property type="entry name" value="Sigma_54_int_dom_ATP-bd_1"/>
</dbReference>
<feature type="domain" description="Sigma-54 factor interaction" evidence="6">
    <location>
        <begin position="361"/>
        <end position="590"/>
    </location>
</feature>
<dbReference type="InterPro" id="IPR003593">
    <property type="entry name" value="AAA+_ATPase"/>
</dbReference>
<dbReference type="Gene3D" id="1.10.8.60">
    <property type="match status" value="1"/>
</dbReference>
<dbReference type="PANTHER" id="PTHR32071">
    <property type="entry name" value="TRANSCRIPTIONAL REGULATORY PROTEIN"/>
    <property type="match status" value="1"/>
</dbReference>
<dbReference type="EMBL" id="CP035108">
    <property type="protein sequence ID" value="QAR32625.1"/>
    <property type="molecule type" value="Genomic_DNA"/>
</dbReference>
<dbReference type="FunFam" id="3.40.50.300:FF:000006">
    <property type="entry name" value="DNA-binding transcriptional regulator NtrC"/>
    <property type="match status" value="1"/>
</dbReference>
<sequence length="683" mass="77100">MIGSMKTPIIAFSTASLVWKQVSEAKKKFIETGILPEPAPHLPEEVIEMWRLSRNHGIPWDHEFSLPRMPEKEFDFLLDKKQYLIDLFFDYVKTYSQILASTKFDMNLCDENGVMLTLPMHFNKLKSWKYIISASGDIWDEKNVGCTAHTLALKYNRPVHIIGPVNYLKVLEENVTSAAPVTNEYGEIIGCIILSQEKANISSMLEHTLGWTISTAQAISSQVKLLRRSKRLKLMDSTLKATFDYANDGFISIDEDCHIININSEAKRLLRADETKIRTKLSTLLEDSSCIFQALKTGRSVKKQEIGIVNNQSVRVEFDISPFFNRNVRYSKGAIIKMVRKNDVFGLHKQNGSGDIAFENIISGSTVMEKLKNKAKTVAAKPVNVLLLGESGTGKELFARAIHNFYNPKSPFVAINCASIPRTLIESELFGYEKGSFTGAEKNGKKGKIEYADGGTLFLDEIGDMPFELQAVLLRVLEEREVVRVGGHKPVPVNFRVVSATNRPLAEDILNNKFRQDLYFRLSVVNLEIPSLRQRTDDILLLADHFIRNTCEHFCLPPYSLCPDTEEILKEYCWPGNVRQLENAIVYAVTVAEKNTIKPSDLPDDIFEIQSRRKCSELDDIRSIENEIILNTVKKTGNVQNAARYLGVSASTVYRKLKQINGGRTLRGIDLLAAAADSRHQKK</sequence>
<evidence type="ECO:0000313" key="8">
    <source>
        <dbReference type="Proteomes" id="UP000287502"/>
    </source>
</evidence>
<keyword evidence="1" id="KW-0547">Nucleotide-binding</keyword>
<dbReference type="GO" id="GO:0043565">
    <property type="term" value="F:sequence-specific DNA binding"/>
    <property type="evidence" value="ECO:0007669"/>
    <property type="project" value="InterPro"/>
</dbReference>
<dbReference type="KEGG" id="gtl:EP073_04140"/>
<evidence type="ECO:0000256" key="4">
    <source>
        <dbReference type="ARBA" id="ARBA00023125"/>
    </source>
</evidence>
<dbReference type="PROSITE" id="PS00676">
    <property type="entry name" value="SIGMA54_INTERACT_2"/>
    <property type="match status" value="1"/>
</dbReference>
<gene>
    <name evidence="7" type="ORF">EP073_04140</name>
</gene>
<dbReference type="GO" id="GO:0005524">
    <property type="term" value="F:ATP binding"/>
    <property type="evidence" value="ECO:0007669"/>
    <property type="project" value="UniProtKB-KW"/>
</dbReference>
<dbReference type="Gene3D" id="1.10.10.60">
    <property type="entry name" value="Homeodomain-like"/>
    <property type="match status" value="1"/>
</dbReference>
<dbReference type="SMART" id="SM00382">
    <property type="entry name" value="AAA"/>
    <property type="match status" value="1"/>
</dbReference>
<dbReference type="SUPFAM" id="SSF52540">
    <property type="entry name" value="P-loop containing nucleoside triphosphate hydrolases"/>
    <property type="match status" value="1"/>
</dbReference>
<dbReference type="InterPro" id="IPR002078">
    <property type="entry name" value="Sigma_54_int"/>
</dbReference>
<dbReference type="Gene3D" id="3.30.450.40">
    <property type="match status" value="1"/>
</dbReference>
<dbReference type="Proteomes" id="UP000287502">
    <property type="component" value="Chromosome"/>
</dbReference>
<dbReference type="InterPro" id="IPR029016">
    <property type="entry name" value="GAF-like_dom_sf"/>
</dbReference>
<dbReference type="AlphaFoldDB" id="A0A410JX69"/>
<evidence type="ECO:0000256" key="5">
    <source>
        <dbReference type="ARBA" id="ARBA00023163"/>
    </source>
</evidence>
<dbReference type="InterPro" id="IPR058031">
    <property type="entry name" value="AAA_lid_NorR"/>
</dbReference>
<dbReference type="RefSeq" id="WP_128465912.1">
    <property type="nucleotide sequence ID" value="NZ_CP035108.1"/>
</dbReference>
<dbReference type="PROSITE" id="PS00675">
    <property type="entry name" value="SIGMA54_INTERACT_1"/>
    <property type="match status" value="1"/>
</dbReference>
<evidence type="ECO:0000256" key="1">
    <source>
        <dbReference type="ARBA" id="ARBA00022741"/>
    </source>
</evidence>
<dbReference type="Gene3D" id="3.30.450.20">
    <property type="entry name" value="PAS domain"/>
    <property type="match status" value="1"/>
</dbReference>
<protein>
    <submittedName>
        <fullName evidence="7">AAA family ATPase</fullName>
    </submittedName>
</protein>
<organism evidence="7 8">
    <name type="scientific">Geovibrio thiophilus</name>
    <dbReference type="NCBI Taxonomy" id="139438"/>
    <lineage>
        <taxon>Bacteria</taxon>
        <taxon>Pseudomonadati</taxon>
        <taxon>Deferribacterota</taxon>
        <taxon>Deferribacteres</taxon>
        <taxon>Deferribacterales</taxon>
        <taxon>Geovibrionaceae</taxon>
        <taxon>Geovibrio</taxon>
    </lineage>
</organism>
<evidence type="ECO:0000256" key="2">
    <source>
        <dbReference type="ARBA" id="ARBA00022840"/>
    </source>
</evidence>
<dbReference type="Pfam" id="PF00158">
    <property type="entry name" value="Sigma54_activat"/>
    <property type="match status" value="1"/>
</dbReference>
<keyword evidence="5" id="KW-0804">Transcription</keyword>
<name>A0A410JX69_9BACT</name>
<dbReference type="InterPro" id="IPR027417">
    <property type="entry name" value="P-loop_NTPase"/>
</dbReference>
<dbReference type="PROSITE" id="PS00688">
    <property type="entry name" value="SIGMA54_INTERACT_3"/>
    <property type="match status" value="1"/>
</dbReference>
<dbReference type="PROSITE" id="PS50045">
    <property type="entry name" value="SIGMA54_INTERACT_4"/>
    <property type="match status" value="1"/>
</dbReference>
<dbReference type="Pfam" id="PF25601">
    <property type="entry name" value="AAA_lid_14"/>
    <property type="match status" value="1"/>
</dbReference>
<dbReference type="Pfam" id="PF02954">
    <property type="entry name" value="HTH_8"/>
    <property type="match status" value="1"/>
</dbReference>
<evidence type="ECO:0000313" key="7">
    <source>
        <dbReference type="EMBL" id="QAR32625.1"/>
    </source>
</evidence>